<evidence type="ECO:0000313" key="2">
    <source>
        <dbReference type="Proteomes" id="UP000184694"/>
    </source>
</evidence>
<dbReference type="Proteomes" id="UP000184694">
    <property type="component" value="Unassembled WGS sequence"/>
</dbReference>
<proteinExistence type="predicted"/>
<dbReference type="AlphaFoldDB" id="A0A1N6FUM4"/>
<name>A0A1N6FUM4_9BACT</name>
<gene>
    <name evidence="1" type="ORF">SAMN02745161_1520</name>
</gene>
<reference evidence="2" key="1">
    <citation type="submission" date="2016-11" db="EMBL/GenBank/DDBJ databases">
        <authorList>
            <person name="Varghese N."/>
            <person name="Submissions S."/>
        </authorList>
    </citation>
    <scope>NUCLEOTIDE SEQUENCE [LARGE SCALE GENOMIC DNA]</scope>
    <source>
        <strain evidence="2">DSM 17456</strain>
    </source>
</reference>
<evidence type="ECO:0000313" key="1">
    <source>
        <dbReference type="EMBL" id="SIN98920.1"/>
    </source>
</evidence>
<dbReference type="EMBL" id="FSRG01000004">
    <property type="protein sequence ID" value="SIN98920.1"/>
    <property type="molecule type" value="Genomic_DNA"/>
</dbReference>
<protein>
    <recommendedName>
        <fullName evidence="3">Heavy-metal-associated domain-containing protein</fullName>
    </recommendedName>
</protein>
<dbReference type="Pfam" id="PF19991">
    <property type="entry name" value="HMA_2"/>
    <property type="match status" value="1"/>
</dbReference>
<dbReference type="RefSeq" id="WP_074216317.1">
    <property type="nucleotide sequence ID" value="NZ_FSRG01000004.1"/>
</dbReference>
<evidence type="ECO:0008006" key="3">
    <source>
        <dbReference type="Google" id="ProtNLM"/>
    </source>
</evidence>
<keyword evidence="2" id="KW-1185">Reference proteome</keyword>
<dbReference type="STRING" id="1121457.SAMN02745161_1520"/>
<organism evidence="1 2">
    <name type="scientific">Halodesulfovibrio marinisediminis DSM 17456</name>
    <dbReference type="NCBI Taxonomy" id="1121457"/>
    <lineage>
        <taxon>Bacteria</taxon>
        <taxon>Pseudomonadati</taxon>
        <taxon>Thermodesulfobacteriota</taxon>
        <taxon>Desulfovibrionia</taxon>
        <taxon>Desulfovibrionales</taxon>
        <taxon>Desulfovibrionaceae</taxon>
        <taxon>Halodesulfovibrio</taxon>
    </lineage>
</organism>
<accession>A0A1N6FUM4</accession>
<sequence>MDFTTVAKLRKYLTVKHHIPGRIRITFDRAIITDPEALKLVKTAPKMPDAVKKTSVNIFSKSLVIEYDADRIPPQLLEDLINAPSDEAASVIVEKLYSLLYGV</sequence>
<dbReference type="OrthoDB" id="9131875at2"/>